<sequence length="209" mass="23869">MSLEQDYTTVPGQLYACLSVVGPEAPQKNDKFGIKIRGAFASRDEAASHAKRLQKEDSTFDIYVVDMYKWLLIPPDPTKIEDVHYTNEKLEEIMTGYKDNQAEATRMFNERKRDMMETKSFLKAGDENSKFYTKPDEKPISHPADVIESLRKEKPDTPMEELVKEADAIVAAEVEERRKIREAEVASTIGTIEEAKEEEGEEVTSEKKE</sequence>
<reference evidence="1" key="1">
    <citation type="journal article" date="2020" name="Nature">
        <title>Giant virus diversity and host interactions through global metagenomics.</title>
        <authorList>
            <person name="Schulz F."/>
            <person name="Roux S."/>
            <person name="Paez-Espino D."/>
            <person name="Jungbluth S."/>
            <person name="Walsh D.A."/>
            <person name="Denef V.J."/>
            <person name="McMahon K.D."/>
            <person name="Konstantinidis K.T."/>
            <person name="Eloe-Fadrosh E.A."/>
            <person name="Kyrpides N.C."/>
            <person name="Woyke T."/>
        </authorList>
    </citation>
    <scope>NUCLEOTIDE SEQUENCE</scope>
    <source>
        <strain evidence="1">GVMAG-M-3300027206-1</strain>
    </source>
</reference>
<dbReference type="EMBL" id="MN740385">
    <property type="protein sequence ID" value="QHU03711.1"/>
    <property type="molecule type" value="Genomic_DNA"/>
</dbReference>
<proteinExistence type="predicted"/>
<dbReference type="AlphaFoldDB" id="A0A6C0JFL5"/>
<evidence type="ECO:0000313" key="1">
    <source>
        <dbReference type="EMBL" id="QHU03711.1"/>
    </source>
</evidence>
<name>A0A6C0JFL5_9ZZZZ</name>
<organism evidence="1">
    <name type="scientific">viral metagenome</name>
    <dbReference type="NCBI Taxonomy" id="1070528"/>
    <lineage>
        <taxon>unclassified sequences</taxon>
        <taxon>metagenomes</taxon>
        <taxon>organismal metagenomes</taxon>
    </lineage>
</organism>
<accession>A0A6C0JFL5</accession>
<dbReference type="Pfam" id="PF19150">
    <property type="entry name" value="DUF5832"/>
    <property type="match status" value="1"/>
</dbReference>
<protein>
    <submittedName>
        <fullName evidence="1">Uncharacterized protein</fullName>
    </submittedName>
</protein>
<dbReference type="InterPro" id="IPR043872">
    <property type="entry name" value="DUF5832"/>
</dbReference>